<evidence type="ECO:0000259" key="3">
    <source>
        <dbReference type="PROSITE" id="PS50006"/>
    </source>
</evidence>
<dbReference type="InterPro" id="IPR003018">
    <property type="entry name" value="GAF"/>
</dbReference>
<feature type="coiled-coil region" evidence="2">
    <location>
        <begin position="375"/>
        <end position="402"/>
    </location>
</feature>
<dbReference type="PANTHER" id="PTHR43156">
    <property type="entry name" value="STAGE II SPORULATION PROTEIN E-RELATED"/>
    <property type="match status" value="1"/>
</dbReference>
<dbReference type="InterPro" id="IPR000253">
    <property type="entry name" value="FHA_dom"/>
</dbReference>
<dbReference type="SMART" id="SM00065">
    <property type="entry name" value="GAF"/>
    <property type="match status" value="1"/>
</dbReference>
<keyword evidence="1" id="KW-0378">Hydrolase</keyword>
<keyword evidence="2" id="KW-0175">Coiled coil</keyword>
<dbReference type="Proteomes" id="UP000245802">
    <property type="component" value="Chromosome"/>
</dbReference>
<dbReference type="InterPro" id="IPR029016">
    <property type="entry name" value="GAF-like_dom_sf"/>
</dbReference>
<dbReference type="Pfam" id="PF01590">
    <property type="entry name" value="GAF"/>
    <property type="match status" value="1"/>
</dbReference>
<evidence type="ECO:0000313" key="5">
    <source>
        <dbReference type="Proteomes" id="UP000245802"/>
    </source>
</evidence>
<dbReference type="SUPFAM" id="SSF55781">
    <property type="entry name" value="GAF domain-like"/>
    <property type="match status" value="1"/>
</dbReference>
<dbReference type="Gene3D" id="3.30.450.40">
    <property type="match status" value="1"/>
</dbReference>
<dbReference type="Pfam" id="PF00498">
    <property type="entry name" value="FHA"/>
    <property type="match status" value="1"/>
</dbReference>
<dbReference type="SUPFAM" id="SSF81606">
    <property type="entry name" value="PP2C-like"/>
    <property type="match status" value="1"/>
</dbReference>
<accession>A0A2Z3H3Y0</accession>
<proteinExistence type="predicted"/>
<dbReference type="KEGG" id="gog:C1280_19980"/>
<evidence type="ECO:0000256" key="2">
    <source>
        <dbReference type="SAM" id="Coils"/>
    </source>
</evidence>
<dbReference type="Gene3D" id="3.60.40.10">
    <property type="entry name" value="PPM-type phosphatase domain"/>
    <property type="match status" value="1"/>
</dbReference>
<dbReference type="OrthoDB" id="247273at2"/>
<feature type="domain" description="FHA" evidence="3">
    <location>
        <begin position="98"/>
        <end position="148"/>
    </location>
</feature>
<gene>
    <name evidence="4" type="ORF">C1280_19980</name>
</gene>
<dbReference type="SMART" id="SM00331">
    <property type="entry name" value="PP2C_SIG"/>
    <property type="match status" value="1"/>
</dbReference>
<dbReference type="SUPFAM" id="SSF49879">
    <property type="entry name" value="SMAD/FHA domain"/>
    <property type="match status" value="1"/>
</dbReference>
<keyword evidence="5" id="KW-1185">Reference proteome</keyword>
<protein>
    <recommendedName>
        <fullName evidence="3">FHA domain-containing protein</fullName>
    </recommendedName>
</protein>
<dbReference type="InterPro" id="IPR052016">
    <property type="entry name" value="Bact_Sigma-Reg"/>
</dbReference>
<dbReference type="GO" id="GO:0016791">
    <property type="term" value="F:phosphatase activity"/>
    <property type="evidence" value="ECO:0007669"/>
    <property type="project" value="TreeGrafter"/>
</dbReference>
<evidence type="ECO:0000313" key="4">
    <source>
        <dbReference type="EMBL" id="AWM39032.1"/>
    </source>
</evidence>
<dbReference type="InterPro" id="IPR036457">
    <property type="entry name" value="PPM-type-like_dom_sf"/>
</dbReference>
<evidence type="ECO:0000256" key="1">
    <source>
        <dbReference type="ARBA" id="ARBA00022801"/>
    </source>
</evidence>
<dbReference type="InterPro" id="IPR008984">
    <property type="entry name" value="SMAD_FHA_dom_sf"/>
</dbReference>
<dbReference type="EMBL" id="CP025958">
    <property type="protein sequence ID" value="AWM39032.1"/>
    <property type="molecule type" value="Genomic_DNA"/>
</dbReference>
<dbReference type="Gene3D" id="2.60.200.20">
    <property type="match status" value="1"/>
</dbReference>
<dbReference type="PROSITE" id="PS50006">
    <property type="entry name" value="FHA_DOMAIN"/>
    <property type="match status" value="1"/>
</dbReference>
<organism evidence="4 5">
    <name type="scientific">Gemmata obscuriglobus</name>
    <dbReference type="NCBI Taxonomy" id="114"/>
    <lineage>
        <taxon>Bacteria</taxon>
        <taxon>Pseudomonadati</taxon>
        <taxon>Planctomycetota</taxon>
        <taxon>Planctomycetia</taxon>
        <taxon>Gemmatales</taxon>
        <taxon>Gemmataceae</taxon>
        <taxon>Gemmata</taxon>
    </lineage>
</organism>
<dbReference type="PANTHER" id="PTHR43156:SF2">
    <property type="entry name" value="STAGE II SPORULATION PROTEIN E"/>
    <property type="match status" value="1"/>
</dbReference>
<dbReference type="Pfam" id="PF07228">
    <property type="entry name" value="SpoIIE"/>
    <property type="match status" value="1"/>
</dbReference>
<dbReference type="SMART" id="SM00240">
    <property type="entry name" value="FHA"/>
    <property type="match status" value="1"/>
</dbReference>
<dbReference type="InterPro" id="IPR001932">
    <property type="entry name" value="PPM-type_phosphatase-like_dom"/>
</dbReference>
<name>A0A2Z3H3Y0_9BACT</name>
<reference evidence="4 5" key="1">
    <citation type="submission" date="2018-01" db="EMBL/GenBank/DDBJ databases">
        <title>G. obscuriglobus.</title>
        <authorList>
            <person name="Franke J."/>
            <person name="Blomberg W."/>
            <person name="Selmecki A."/>
        </authorList>
    </citation>
    <scope>NUCLEOTIDE SEQUENCE [LARGE SCALE GENOMIC DNA]</scope>
    <source>
        <strain evidence="4 5">DSM 5831</strain>
    </source>
</reference>
<dbReference type="CDD" id="cd00060">
    <property type="entry name" value="FHA"/>
    <property type="match status" value="1"/>
</dbReference>
<dbReference type="AlphaFoldDB" id="A0A2Z3H3Y0"/>
<sequence length="664" mass="71931">MTVSPRFLRPRAVPGPGPAGLSVFYLAADPRAGRSAPVWFLADRAARRYHAWCSGARRSAASIVSPADREMPSLILLKAPEGTATNKNVPLNADVLSIVIGRDEKECQVVIPHHAVSRRHAQIVRAGGQFYIEDLKSRNRTFVNSKEVPPGGRQALKPDDRIKICDFLYRFHDERAVRPQPLPDWLSKIRGDDDDDDGAQTTIEGSATSDRARSFLEVAPSDRLRALLEISTNLSRTHELDPLLAQVADTLFGVFKQADRCFVLMTEEHGRAVPKVVKSRRAGMEDTRFSKTIVRKTIESMQSYLSEDAGNDASLGPAASIAEFKIRSVMCVPLATADGRPIGALQLDTQDRTKKFSLDDLNLLTIVANLAGVAIEKARMVAQVLEREKEQKEMELARKVQLGFLPQTLPDIDGWEFYAHYSPALTIGGDYYDFIPLRDGRVAIVLGDVAGKGVPAALLVAKLSSEVRFSLLTVPDLAEAVSLLNDQLSNGGLGDRFVTLAVMVLDPRDNSFTLVNAGHMSPKLYRAATDELVDAISLDATGLPIGALPGYPYEQVKVTVEPGDSIAVFTDGVTDAMNPGGSMFGPAAVDRCLLPDDALGASGQQPKRLGERLVSTVRRHANGRAQNDDIAVVTFGRLEPTAGPNTSTDRMAAAGTQKIQVGGP</sequence>